<feature type="chain" id="PRO_5037335374" description="CpcD" evidence="1">
    <location>
        <begin position="24"/>
        <end position="99"/>
    </location>
</feature>
<evidence type="ECO:0008006" key="4">
    <source>
        <dbReference type="Google" id="ProtNLM"/>
    </source>
</evidence>
<feature type="signal peptide" evidence="1">
    <location>
        <begin position="1"/>
        <end position="23"/>
    </location>
</feature>
<dbReference type="AlphaFoldDB" id="A0A926Z4H3"/>
<organism evidence="2 3">
    <name type="scientific">Pseudanabaena cinerea FACHB-1277</name>
    <dbReference type="NCBI Taxonomy" id="2949581"/>
    <lineage>
        <taxon>Bacteria</taxon>
        <taxon>Bacillati</taxon>
        <taxon>Cyanobacteriota</taxon>
        <taxon>Cyanophyceae</taxon>
        <taxon>Pseudanabaenales</taxon>
        <taxon>Pseudanabaenaceae</taxon>
        <taxon>Pseudanabaena</taxon>
        <taxon>Pseudanabaena cinerea</taxon>
    </lineage>
</organism>
<reference evidence="2" key="1">
    <citation type="journal article" date="2015" name="ISME J.">
        <title>Draft Genome Sequence of Streptomyces incarnatus NRRL8089, which Produces the Nucleoside Antibiotic Sinefungin.</title>
        <authorList>
            <person name="Oshima K."/>
            <person name="Hattori M."/>
            <person name="Shimizu H."/>
            <person name="Fukuda K."/>
            <person name="Nemoto M."/>
            <person name="Inagaki K."/>
            <person name="Tamura T."/>
        </authorList>
    </citation>
    <scope>NUCLEOTIDE SEQUENCE</scope>
    <source>
        <strain evidence="2">FACHB-1277</strain>
    </source>
</reference>
<keyword evidence="1" id="KW-0732">Signal</keyword>
<dbReference type="EMBL" id="JACJPY010000002">
    <property type="protein sequence ID" value="MBD2148715.1"/>
    <property type="molecule type" value="Genomic_DNA"/>
</dbReference>
<proteinExistence type="predicted"/>
<sequence>MKLNLAFFTFSVVGIYMTGAATAQMHNNTFAGRVDQVWEDGFRLNNGSRSIVVDAYDLCGDYTTRHIKFGEQVTVVGELEGGEFDAFSITRSSGESVCR</sequence>
<dbReference type="Proteomes" id="UP000631421">
    <property type="component" value="Unassembled WGS sequence"/>
</dbReference>
<comment type="caution">
    <text evidence="2">The sequence shown here is derived from an EMBL/GenBank/DDBJ whole genome shotgun (WGS) entry which is preliminary data.</text>
</comment>
<evidence type="ECO:0000256" key="1">
    <source>
        <dbReference type="SAM" id="SignalP"/>
    </source>
</evidence>
<gene>
    <name evidence="2" type="ORF">H6F44_01020</name>
</gene>
<keyword evidence="3" id="KW-1185">Reference proteome</keyword>
<accession>A0A926Z4H3</accession>
<name>A0A926Z4H3_9CYAN</name>
<protein>
    <recommendedName>
        <fullName evidence="4">CpcD</fullName>
    </recommendedName>
</protein>
<evidence type="ECO:0000313" key="3">
    <source>
        <dbReference type="Proteomes" id="UP000631421"/>
    </source>
</evidence>
<evidence type="ECO:0000313" key="2">
    <source>
        <dbReference type="EMBL" id="MBD2148715.1"/>
    </source>
</evidence>
<reference evidence="2" key="2">
    <citation type="submission" date="2020-08" db="EMBL/GenBank/DDBJ databases">
        <authorList>
            <person name="Chen M."/>
            <person name="Teng W."/>
            <person name="Zhao L."/>
            <person name="Hu C."/>
            <person name="Zhou Y."/>
            <person name="Han B."/>
            <person name="Song L."/>
            <person name="Shu W."/>
        </authorList>
    </citation>
    <scope>NUCLEOTIDE SEQUENCE</scope>
    <source>
        <strain evidence="2">FACHB-1277</strain>
    </source>
</reference>